<dbReference type="Gene3D" id="3.40.50.960">
    <property type="entry name" value="Lumazine/riboflavin synthase"/>
    <property type="match status" value="1"/>
</dbReference>
<evidence type="ECO:0000256" key="1">
    <source>
        <dbReference type="ARBA" id="ARBA00004917"/>
    </source>
</evidence>
<accession>A0A937I8M5</accession>
<keyword evidence="4" id="KW-0686">Riboflavin biosynthesis</keyword>
<dbReference type="EMBL" id="JADHQD010000003">
    <property type="protein sequence ID" value="MBL6817926.1"/>
    <property type="molecule type" value="Genomic_DNA"/>
</dbReference>
<comment type="pathway">
    <text evidence="1">Cofactor biosynthesis; riboflavin biosynthesis; riboflavin from 2-hydroxy-3-oxobutyl phosphate and 5-amino-6-(D-ribitylamino)uracil: step 1/2.</text>
</comment>
<dbReference type="GO" id="GO:0009349">
    <property type="term" value="C:riboflavin synthase complex"/>
    <property type="evidence" value="ECO:0007669"/>
    <property type="project" value="InterPro"/>
</dbReference>
<sequence length="138" mass="15516">MNKILIVHTSWYKEYVNEMKEISTEIIIKNGFNVESVIAPGSIELAGLGKHKIMESGSSLFKGIFFLGLVIRGETSHYDLVTNETFRSIGTLALEYPHISMINNVICVENKNQLIDRLKKNTKNNSEALISLINEKSS</sequence>
<dbReference type="SUPFAM" id="SSF52121">
    <property type="entry name" value="Lumazine synthase"/>
    <property type="match status" value="1"/>
</dbReference>
<dbReference type="GO" id="GO:0005829">
    <property type="term" value="C:cytosol"/>
    <property type="evidence" value="ECO:0007669"/>
    <property type="project" value="TreeGrafter"/>
</dbReference>
<dbReference type="AlphaFoldDB" id="A0A937I8M5"/>
<keyword evidence="5" id="KW-0808">Transferase</keyword>
<dbReference type="EC" id="2.5.1.78" evidence="3"/>
<dbReference type="InterPro" id="IPR034964">
    <property type="entry name" value="LS"/>
</dbReference>
<evidence type="ECO:0000256" key="6">
    <source>
        <dbReference type="ARBA" id="ARBA00048785"/>
    </source>
</evidence>
<dbReference type="GO" id="GO:0000906">
    <property type="term" value="F:6,7-dimethyl-8-ribityllumazine synthase activity"/>
    <property type="evidence" value="ECO:0007669"/>
    <property type="project" value="UniProtKB-EC"/>
</dbReference>
<evidence type="ECO:0000256" key="2">
    <source>
        <dbReference type="ARBA" id="ARBA00007424"/>
    </source>
</evidence>
<gene>
    <name evidence="7" type="ORF">ISQ64_00810</name>
</gene>
<dbReference type="InterPro" id="IPR002180">
    <property type="entry name" value="LS/RS"/>
</dbReference>
<organism evidence="7 8">
    <name type="scientific">SAR86 cluster bacterium</name>
    <dbReference type="NCBI Taxonomy" id="2030880"/>
    <lineage>
        <taxon>Bacteria</taxon>
        <taxon>Pseudomonadati</taxon>
        <taxon>Pseudomonadota</taxon>
        <taxon>Gammaproteobacteria</taxon>
        <taxon>SAR86 cluster</taxon>
    </lineage>
</organism>
<dbReference type="Proteomes" id="UP000711391">
    <property type="component" value="Unassembled WGS sequence"/>
</dbReference>
<proteinExistence type="inferred from homology"/>
<dbReference type="PANTHER" id="PTHR21058">
    <property type="entry name" value="6,7-DIMETHYL-8-RIBITYLLUMAZINE SYNTHASE DMRL SYNTHASE LUMAZINE SYNTHASE"/>
    <property type="match status" value="1"/>
</dbReference>
<evidence type="ECO:0000313" key="8">
    <source>
        <dbReference type="Proteomes" id="UP000711391"/>
    </source>
</evidence>
<dbReference type="GO" id="GO:0009231">
    <property type="term" value="P:riboflavin biosynthetic process"/>
    <property type="evidence" value="ECO:0007669"/>
    <property type="project" value="UniProtKB-KW"/>
</dbReference>
<comment type="similarity">
    <text evidence="2">Belongs to the DMRL synthase family.</text>
</comment>
<evidence type="ECO:0000256" key="5">
    <source>
        <dbReference type="ARBA" id="ARBA00022679"/>
    </source>
</evidence>
<protein>
    <recommendedName>
        <fullName evidence="3">6,7-dimethyl-8-ribityllumazine synthase</fullName>
        <ecNumber evidence="3">2.5.1.78</ecNumber>
    </recommendedName>
</protein>
<dbReference type="InterPro" id="IPR036467">
    <property type="entry name" value="LS/RS_sf"/>
</dbReference>
<reference evidence="7" key="1">
    <citation type="submission" date="2020-10" db="EMBL/GenBank/DDBJ databases">
        <title>Microbiome of the Black Sea water column analyzed by genome centric metagenomics.</title>
        <authorList>
            <person name="Cabello-Yeves P.J."/>
            <person name="Callieri C."/>
            <person name="Picazo A."/>
            <person name="Mehrshad M."/>
            <person name="Haro-Moreno J.M."/>
            <person name="Roda-Garcia J."/>
            <person name="Dzembekova N."/>
            <person name="Slabakova V."/>
            <person name="Slabakova N."/>
            <person name="Moncheva S."/>
            <person name="Rodriguez-Valera F."/>
        </authorList>
    </citation>
    <scope>NUCLEOTIDE SEQUENCE</scope>
    <source>
        <strain evidence="7">BS307-5m-G50</strain>
    </source>
</reference>
<name>A0A937I8M5_9GAMM</name>
<comment type="caution">
    <text evidence="7">The sequence shown here is derived from an EMBL/GenBank/DDBJ whole genome shotgun (WGS) entry which is preliminary data.</text>
</comment>
<evidence type="ECO:0000256" key="4">
    <source>
        <dbReference type="ARBA" id="ARBA00022619"/>
    </source>
</evidence>
<dbReference type="Pfam" id="PF00885">
    <property type="entry name" value="DMRL_synthase"/>
    <property type="match status" value="1"/>
</dbReference>
<comment type="catalytic activity">
    <reaction evidence="6">
        <text>(2S)-2-hydroxy-3-oxobutyl phosphate + 5-amino-6-(D-ribitylamino)uracil = 6,7-dimethyl-8-(1-D-ribityl)lumazine + phosphate + 2 H2O + H(+)</text>
        <dbReference type="Rhea" id="RHEA:26152"/>
        <dbReference type="ChEBI" id="CHEBI:15377"/>
        <dbReference type="ChEBI" id="CHEBI:15378"/>
        <dbReference type="ChEBI" id="CHEBI:15934"/>
        <dbReference type="ChEBI" id="CHEBI:43474"/>
        <dbReference type="ChEBI" id="CHEBI:58201"/>
        <dbReference type="ChEBI" id="CHEBI:58830"/>
        <dbReference type="EC" id="2.5.1.78"/>
    </reaction>
</comment>
<evidence type="ECO:0000313" key="7">
    <source>
        <dbReference type="EMBL" id="MBL6817926.1"/>
    </source>
</evidence>
<dbReference type="PANTHER" id="PTHR21058:SF0">
    <property type="entry name" value="6,7-DIMETHYL-8-RIBITYLLUMAZINE SYNTHASE"/>
    <property type="match status" value="1"/>
</dbReference>
<evidence type="ECO:0000256" key="3">
    <source>
        <dbReference type="ARBA" id="ARBA00012664"/>
    </source>
</evidence>